<evidence type="ECO:0000313" key="1">
    <source>
        <dbReference type="EMBL" id="MCE3052467.1"/>
    </source>
</evidence>
<proteinExistence type="predicted"/>
<evidence type="ECO:0000313" key="2">
    <source>
        <dbReference type="Proteomes" id="UP000823775"/>
    </source>
</evidence>
<sequence length="63" mass="7088">EVEESFFKETLEGILFNIDGRGSERLEEAYLTINSLGSYSFQPRKLDLDLNNGTTPPPKPSIL</sequence>
<dbReference type="Proteomes" id="UP000823775">
    <property type="component" value="Unassembled WGS sequence"/>
</dbReference>
<reference evidence="1 2" key="1">
    <citation type="journal article" date="2021" name="BMC Genomics">
        <title>Datura genome reveals duplications of psychoactive alkaloid biosynthetic genes and high mutation rate following tissue culture.</title>
        <authorList>
            <person name="Rajewski A."/>
            <person name="Carter-House D."/>
            <person name="Stajich J."/>
            <person name="Litt A."/>
        </authorList>
    </citation>
    <scope>NUCLEOTIDE SEQUENCE [LARGE SCALE GENOMIC DNA]</scope>
    <source>
        <strain evidence="1">AR-01</strain>
    </source>
</reference>
<name>A0ABS8WQY3_DATST</name>
<keyword evidence="2" id="KW-1185">Reference proteome</keyword>
<feature type="non-terminal residue" evidence="1">
    <location>
        <position position="1"/>
    </location>
</feature>
<comment type="caution">
    <text evidence="1">The sequence shown here is derived from an EMBL/GenBank/DDBJ whole genome shotgun (WGS) entry which is preliminary data.</text>
</comment>
<accession>A0ABS8WQY3</accession>
<protein>
    <submittedName>
        <fullName evidence="1">Uncharacterized protein</fullName>
    </submittedName>
</protein>
<feature type="non-terminal residue" evidence="1">
    <location>
        <position position="63"/>
    </location>
</feature>
<organism evidence="1 2">
    <name type="scientific">Datura stramonium</name>
    <name type="common">Jimsonweed</name>
    <name type="synonym">Common thornapple</name>
    <dbReference type="NCBI Taxonomy" id="4076"/>
    <lineage>
        <taxon>Eukaryota</taxon>
        <taxon>Viridiplantae</taxon>
        <taxon>Streptophyta</taxon>
        <taxon>Embryophyta</taxon>
        <taxon>Tracheophyta</taxon>
        <taxon>Spermatophyta</taxon>
        <taxon>Magnoliopsida</taxon>
        <taxon>eudicotyledons</taxon>
        <taxon>Gunneridae</taxon>
        <taxon>Pentapetalae</taxon>
        <taxon>asterids</taxon>
        <taxon>lamiids</taxon>
        <taxon>Solanales</taxon>
        <taxon>Solanaceae</taxon>
        <taxon>Solanoideae</taxon>
        <taxon>Datureae</taxon>
        <taxon>Datura</taxon>
    </lineage>
</organism>
<dbReference type="EMBL" id="JACEIK010009629">
    <property type="protein sequence ID" value="MCE3052467.1"/>
    <property type="molecule type" value="Genomic_DNA"/>
</dbReference>
<gene>
    <name evidence="1" type="ORF">HAX54_052695</name>
</gene>